<dbReference type="Proteomes" id="UP001434883">
    <property type="component" value="Unassembled WGS sequence"/>
</dbReference>
<evidence type="ECO:0000313" key="1">
    <source>
        <dbReference type="EMBL" id="MEQ2211191.1"/>
    </source>
</evidence>
<gene>
    <name evidence="1" type="ORF">XENOCAPTIV_002640</name>
</gene>
<evidence type="ECO:0000313" key="2">
    <source>
        <dbReference type="Proteomes" id="UP001434883"/>
    </source>
</evidence>
<name>A0ABV0RU34_9TELE</name>
<keyword evidence="2" id="KW-1185">Reference proteome</keyword>
<organism evidence="1 2">
    <name type="scientific">Xenoophorus captivus</name>
    <dbReference type="NCBI Taxonomy" id="1517983"/>
    <lineage>
        <taxon>Eukaryota</taxon>
        <taxon>Metazoa</taxon>
        <taxon>Chordata</taxon>
        <taxon>Craniata</taxon>
        <taxon>Vertebrata</taxon>
        <taxon>Euteleostomi</taxon>
        <taxon>Actinopterygii</taxon>
        <taxon>Neopterygii</taxon>
        <taxon>Teleostei</taxon>
        <taxon>Neoteleostei</taxon>
        <taxon>Acanthomorphata</taxon>
        <taxon>Ovalentaria</taxon>
        <taxon>Atherinomorphae</taxon>
        <taxon>Cyprinodontiformes</taxon>
        <taxon>Goodeidae</taxon>
        <taxon>Xenoophorus</taxon>
    </lineage>
</organism>
<reference evidence="1 2" key="1">
    <citation type="submission" date="2021-06" db="EMBL/GenBank/DDBJ databases">
        <authorList>
            <person name="Palmer J.M."/>
        </authorList>
    </citation>
    <scope>NUCLEOTIDE SEQUENCE [LARGE SCALE GENOMIC DNA]</scope>
    <source>
        <strain evidence="1 2">XC_2019</strain>
        <tissue evidence="1">Muscle</tissue>
    </source>
</reference>
<accession>A0ABV0RU34</accession>
<sequence length="103" mass="11869">MHAAAEGYERVNYTKRTYLWAHERPGAHFHVSISTFSYNLSLHSCVSRTNRHTHAHRRTHTHTRTLASFQEVCWGCMAIEYTVDSLTHKQNAGSSPGRLLILY</sequence>
<comment type="caution">
    <text evidence="1">The sequence shown here is derived from an EMBL/GenBank/DDBJ whole genome shotgun (WGS) entry which is preliminary data.</text>
</comment>
<dbReference type="EMBL" id="JAHRIN010058829">
    <property type="protein sequence ID" value="MEQ2211191.1"/>
    <property type="molecule type" value="Genomic_DNA"/>
</dbReference>
<proteinExistence type="predicted"/>
<protein>
    <submittedName>
        <fullName evidence="1">Uncharacterized protein</fullName>
    </submittedName>
</protein>